<dbReference type="GO" id="GO:0005615">
    <property type="term" value="C:extracellular space"/>
    <property type="evidence" value="ECO:0007669"/>
    <property type="project" value="TreeGrafter"/>
</dbReference>
<dbReference type="AlphaFoldDB" id="A0A346HGM7"/>
<dbReference type="GO" id="GO:0005549">
    <property type="term" value="F:odorant binding"/>
    <property type="evidence" value="ECO:0007669"/>
    <property type="project" value="InterPro"/>
</dbReference>
<accession>A0A346HGM7</accession>
<dbReference type="PANTHER" id="PTHR11857:SF43">
    <property type="entry name" value="GEO07291P1-RELATED"/>
    <property type="match status" value="1"/>
</dbReference>
<dbReference type="Gene3D" id="1.10.238.20">
    <property type="entry name" value="Pheromone/general odorant binding protein domain"/>
    <property type="match status" value="1"/>
</dbReference>
<evidence type="ECO:0000313" key="8">
    <source>
        <dbReference type="EMBL" id="AXO78383.1"/>
    </source>
</evidence>
<evidence type="ECO:0000256" key="6">
    <source>
        <dbReference type="ARBA" id="ARBA00056866"/>
    </source>
</evidence>
<feature type="chain" id="PRO_5016559189" evidence="7">
    <location>
        <begin position="20"/>
        <end position="136"/>
    </location>
</feature>
<evidence type="ECO:0000256" key="7">
    <source>
        <dbReference type="SAM" id="SignalP"/>
    </source>
</evidence>
<reference evidence="8" key="1">
    <citation type="submission" date="2018-02" db="EMBL/GenBank/DDBJ databases">
        <title>Candidate odorant binding protein genes of Xylotrechus quadripes.</title>
        <authorList>
            <person name="Ji S.-S."/>
            <person name="Liu N.-Y."/>
        </authorList>
    </citation>
    <scope>NUCLEOTIDE SEQUENCE</scope>
</reference>
<dbReference type="PANTHER" id="PTHR11857">
    <property type="entry name" value="ODORANT BINDING PROTEIN-RELATED"/>
    <property type="match status" value="1"/>
</dbReference>
<feature type="signal peptide" evidence="7">
    <location>
        <begin position="1"/>
        <end position="19"/>
    </location>
</feature>
<name>A0A346HGM7_9CUCU</name>
<dbReference type="SUPFAM" id="SSF47565">
    <property type="entry name" value="Insect pheromone/odorant-binding proteins"/>
    <property type="match status" value="1"/>
</dbReference>
<dbReference type="InterPro" id="IPR006170">
    <property type="entry name" value="PBP/GOBP"/>
</dbReference>
<gene>
    <name evidence="8" type="primary">OBP5</name>
</gene>
<dbReference type="SMART" id="SM00708">
    <property type="entry name" value="PhBP"/>
    <property type="match status" value="1"/>
</dbReference>
<evidence type="ECO:0000256" key="3">
    <source>
        <dbReference type="ARBA" id="ARBA00022525"/>
    </source>
</evidence>
<dbReference type="FunFam" id="1.10.238.20:FF:000001">
    <property type="entry name" value="General odorant-binding protein lush"/>
    <property type="match status" value="1"/>
</dbReference>
<dbReference type="EMBL" id="MG923321">
    <property type="protein sequence ID" value="AXO78383.1"/>
    <property type="molecule type" value="mRNA"/>
</dbReference>
<protein>
    <submittedName>
        <fullName evidence="8">Odorant binding protein 5</fullName>
    </submittedName>
</protein>
<dbReference type="InterPro" id="IPR036728">
    <property type="entry name" value="PBP_GOBP_sf"/>
</dbReference>
<dbReference type="CDD" id="cd23992">
    <property type="entry name" value="PBP_GOBP"/>
    <property type="match status" value="1"/>
</dbReference>
<dbReference type="Pfam" id="PF01395">
    <property type="entry name" value="PBP_GOBP"/>
    <property type="match status" value="1"/>
</dbReference>
<organism evidence="8">
    <name type="scientific">Xylotrechus quadripes</name>
    <dbReference type="NCBI Taxonomy" id="554073"/>
    <lineage>
        <taxon>Eukaryota</taxon>
        <taxon>Metazoa</taxon>
        <taxon>Ecdysozoa</taxon>
        <taxon>Arthropoda</taxon>
        <taxon>Hexapoda</taxon>
        <taxon>Insecta</taxon>
        <taxon>Pterygota</taxon>
        <taxon>Neoptera</taxon>
        <taxon>Endopterygota</taxon>
        <taxon>Coleoptera</taxon>
        <taxon>Polyphaga</taxon>
        <taxon>Cucujiformia</taxon>
        <taxon>Chrysomeloidea</taxon>
        <taxon>Cerambycidae</taxon>
        <taxon>Cerambycinae</taxon>
        <taxon>Clytini</taxon>
        <taxon>Xylotrechus</taxon>
    </lineage>
</organism>
<comment type="function">
    <text evidence="6">May be a carrier protein for lipids.</text>
</comment>
<comment type="subcellular location">
    <subcellularLocation>
        <location evidence="1">Secreted</location>
    </subcellularLocation>
</comment>
<evidence type="ECO:0000256" key="2">
    <source>
        <dbReference type="ARBA" id="ARBA00008098"/>
    </source>
</evidence>
<evidence type="ECO:0000256" key="5">
    <source>
        <dbReference type="ARBA" id="ARBA00023180"/>
    </source>
</evidence>
<keyword evidence="5" id="KW-0325">Glycoprotein</keyword>
<evidence type="ECO:0000256" key="1">
    <source>
        <dbReference type="ARBA" id="ARBA00004613"/>
    </source>
</evidence>
<sequence length="136" mass="14841">MKFFVALVASISVVLVAEAGLTDEQKQKLIAYHKECGAQSGVDKELIAKARKGDFSDDPKLKEHLFCVAKKIGSFNEAGEIQQQVLKPKITAALGDEALAQKLLDECAVKKDTPQDTVYAAVKCYYEKSPTHISVV</sequence>
<dbReference type="GO" id="GO:0007608">
    <property type="term" value="P:sensory perception of smell"/>
    <property type="evidence" value="ECO:0007669"/>
    <property type="project" value="TreeGrafter"/>
</dbReference>
<evidence type="ECO:0000256" key="4">
    <source>
        <dbReference type="ARBA" id="ARBA00022729"/>
    </source>
</evidence>
<keyword evidence="3" id="KW-0964">Secreted</keyword>
<comment type="similarity">
    <text evidence="2">Belongs to the PBP/GOBP family.</text>
</comment>
<keyword evidence="4 7" id="KW-0732">Signal</keyword>
<proteinExistence type="evidence at transcript level"/>